<dbReference type="Proteomes" id="UP001055247">
    <property type="component" value="Unassembled WGS sequence"/>
</dbReference>
<accession>A0AAV4ZFJ1</accession>
<protein>
    <submittedName>
        <fullName evidence="1">Uncharacterized protein</fullName>
    </submittedName>
</protein>
<reference evidence="1" key="2">
    <citation type="submission" date="2021-08" db="EMBL/GenBank/DDBJ databases">
        <authorList>
            <person name="Tani A."/>
            <person name="Ola A."/>
            <person name="Ogura Y."/>
            <person name="Katsura K."/>
            <person name="Hayashi T."/>
        </authorList>
    </citation>
    <scope>NUCLEOTIDE SEQUENCE</scope>
    <source>
        <strain evidence="1">DSM 16372</strain>
    </source>
</reference>
<keyword evidence="2" id="KW-1185">Reference proteome</keyword>
<dbReference type="EMBL" id="BPQO01000002">
    <property type="protein sequence ID" value="GJD87245.1"/>
    <property type="molecule type" value="Genomic_DNA"/>
</dbReference>
<gene>
    <name evidence="1" type="ORF">BHAOGJBA_0745</name>
</gene>
<organism evidence="1 2">
    <name type="scientific">Methylobacterium hispanicum</name>
    <dbReference type="NCBI Taxonomy" id="270350"/>
    <lineage>
        <taxon>Bacteria</taxon>
        <taxon>Pseudomonadati</taxon>
        <taxon>Pseudomonadota</taxon>
        <taxon>Alphaproteobacteria</taxon>
        <taxon>Hyphomicrobiales</taxon>
        <taxon>Methylobacteriaceae</taxon>
        <taxon>Methylobacterium</taxon>
    </lineage>
</organism>
<dbReference type="RefSeq" id="WP_238229497.1">
    <property type="nucleotide sequence ID" value="NZ_BPQO01000002.1"/>
</dbReference>
<dbReference type="AlphaFoldDB" id="A0AAV4ZFJ1"/>
<evidence type="ECO:0000313" key="2">
    <source>
        <dbReference type="Proteomes" id="UP001055247"/>
    </source>
</evidence>
<sequence length="64" mass="7163">MRAYVPDVVTPAARAVVDAARELVRSRRWFLDLPADRDLPDAMQAALERAVRALDEEDADRGRG</sequence>
<comment type="caution">
    <text evidence="1">The sequence shown here is derived from an EMBL/GenBank/DDBJ whole genome shotgun (WGS) entry which is preliminary data.</text>
</comment>
<evidence type="ECO:0000313" key="1">
    <source>
        <dbReference type="EMBL" id="GJD87245.1"/>
    </source>
</evidence>
<name>A0AAV4ZFJ1_9HYPH</name>
<proteinExistence type="predicted"/>
<reference evidence="1" key="1">
    <citation type="journal article" date="2016" name="Front. Microbiol.">
        <title>Genome Sequence of the Piezophilic, Mesophilic Sulfate-Reducing Bacterium Desulfovibrio indicus J2T.</title>
        <authorList>
            <person name="Cao J."/>
            <person name="Maignien L."/>
            <person name="Shao Z."/>
            <person name="Alain K."/>
            <person name="Jebbar M."/>
        </authorList>
    </citation>
    <scope>NUCLEOTIDE SEQUENCE</scope>
    <source>
        <strain evidence="1">DSM 16372</strain>
    </source>
</reference>